<organism evidence="2 3">
    <name type="scientific">Aurantiacibacter xanthus</name>
    <dbReference type="NCBI Taxonomy" id="1784712"/>
    <lineage>
        <taxon>Bacteria</taxon>
        <taxon>Pseudomonadati</taxon>
        <taxon>Pseudomonadota</taxon>
        <taxon>Alphaproteobacteria</taxon>
        <taxon>Sphingomonadales</taxon>
        <taxon>Erythrobacteraceae</taxon>
        <taxon>Aurantiacibacter</taxon>
    </lineage>
</organism>
<keyword evidence="1" id="KW-0732">Signal</keyword>
<protein>
    <submittedName>
        <fullName evidence="2">Uncharacterized protein</fullName>
    </submittedName>
</protein>
<reference evidence="2 3" key="1">
    <citation type="submission" date="2018-08" db="EMBL/GenBank/DDBJ databases">
        <title>Erythrobacter zhengii sp.nov., a bacterium isolated from deep-sea sediment.</title>
        <authorList>
            <person name="Fang C."/>
            <person name="Wu Y.-H."/>
            <person name="Sun C."/>
            <person name="Wang H."/>
            <person name="Cheng H."/>
            <person name="Meng F.-X."/>
            <person name="Wang C.-S."/>
            <person name="Xu X.-W."/>
        </authorList>
    </citation>
    <scope>NUCLEOTIDE SEQUENCE [LARGE SCALE GENOMIC DNA]</scope>
    <source>
        <strain evidence="2 3">CCTCC AB 2015396</strain>
    </source>
</reference>
<name>A0A3A1P134_9SPHN</name>
<evidence type="ECO:0000313" key="2">
    <source>
        <dbReference type="EMBL" id="RIV80957.1"/>
    </source>
</evidence>
<sequence>MTLAKTSALAAAALALASQPALAQAPRDCISEAEVSAMVIYAVPSALRGVQSRCGANLAPNGFLATSGARLAQRYAAASDANWPRALSGLNLMVGSGELKQQAPIQLDQLPPEFVRPLFDEMIAQKVATQVAVADCRRIERAAEAFSPLEPEELGRISAVVLSLVGVDKPKICTVN</sequence>
<gene>
    <name evidence="2" type="ORF">D2V17_18895</name>
</gene>
<dbReference type="EMBL" id="QXFM01000140">
    <property type="protein sequence ID" value="RIV80957.1"/>
    <property type="molecule type" value="Genomic_DNA"/>
</dbReference>
<proteinExistence type="predicted"/>
<evidence type="ECO:0000313" key="3">
    <source>
        <dbReference type="Proteomes" id="UP000265366"/>
    </source>
</evidence>
<accession>A0A3A1P134</accession>
<dbReference type="OrthoDB" id="7594050at2"/>
<feature type="signal peptide" evidence="1">
    <location>
        <begin position="1"/>
        <end position="23"/>
    </location>
</feature>
<evidence type="ECO:0000256" key="1">
    <source>
        <dbReference type="SAM" id="SignalP"/>
    </source>
</evidence>
<dbReference type="AlphaFoldDB" id="A0A3A1P134"/>
<comment type="caution">
    <text evidence="2">The sequence shown here is derived from an EMBL/GenBank/DDBJ whole genome shotgun (WGS) entry which is preliminary data.</text>
</comment>
<dbReference type="RefSeq" id="WP_119594692.1">
    <property type="nucleotide sequence ID" value="NZ_QXFM01000140.1"/>
</dbReference>
<dbReference type="Proteomes" id="UP000265366">
    <property type="component" value="Unassembled WGS sequence"/>
</dbReference>
<feature type="chain" id="PRO_5017445884" evidence="1">
    <location>
        <begin position="24"/>
        <end position="176"/>
    </location>
</feature>
<keyword evidence="3" id="KW-1185">Reference proteome</keyword>